<gene>
    <name evidence="2" type="ORF">BLX24_25420</name>
</gene>
<reference evidence="2 3" key="1">
    <citation type="submission" date="2016-10" db="EMBL/GenBank/DDBJ databases">
        <title>Arsenicibacter rosenii gen. nov., sp. nov., an efficient arsenic-methylating bacterium isolated from an arsenic-contaminated paddy soil.</title>
        <authorList>
            <person name="Huang K."/>
        </authorList>
    </citation>
    <scope>NUCLEOTIDE SEQUENCE [LARGE SCALE GENOMIC DNA]</scope>
    <source>
        <strain evidence="2 3">SM-1</strain>
    </source>
</reference>
<dbReference type="Gene3D" id="3.40.50.720">
    <property type="entry name" value="NAD(P)-binding Rossmann-like Domain"/>
    <property type="match status" value="1"/>
</dbReference>
<dbReference type="Proteomes" id="UP000181790">
    <property type="component" value="Unassembled WGS sequence"/>
</dbReference>
<dbReference type="NCBIfam" id="TIGR02622">
    <property type="entry name" value="CDP_4_6_dhtase"/>
    <property type="match status" value="1"/>
</dbReference>
<dbReference type="EMBL" id="MORL01000024">
    <property type="protein sequence ID" value="OIN56371.1"/>
    <property type="molecule type" value="Genomic_DNA"/>
</dbReference>
<evidence type="ECO:0000259" key="1">
    <source>
        <dbReference type="Pfam" id="PF16363"/>
    </source>
</evidence>
<dbReference type="Pfam" id="PF16363">
    <property type="entry name" value="GDP_Man_Dehyd"/>
    <property type="match status" value="1"/>
</dbReference>
<dbReference type="OrthoDB" id="9779041at2"/>
<feature type="domain" description="NAD(P)-binding" evidence="1">
    <location>
        <begin position="19"/>
        <end position="332"/>
    </location>
</feature>
<sequence>MVNLSEKFTQLYRGKRIFLTGHTGFKGAWLMKILAMMGAEVKGYSLAPVKPLNLYELVGGDSVCESVIADIRDSARLQKELINFQPDFVFHLAAQPLVRFSYQQPLETFETNAIGTANLLNSIRLLNKPCVIVAITTDKVYSNNEWIYPYRESDRLGGFDPYSASKACAELIIDSFRNSFYNVADYATHNKAIAVARAGNVIGGGDWSVDRLIPDIVQALNSKETVHIRNPKAIRPWQHVIEPLFGYLELGYKLWTDPIKYSKAFNFGPFTSDALSVVNVVEHCIAVWGEGNYQVHSDSKHPHEAGILKLDISQALNELDWRPILTPEKAIELTIDWYKQFRCGANASDLIEADLAVYKSLL</sequence>
<comment type="caution">
    <text evidence="2">The sequence shown here is derived from an EMBL/GenBank/DDBJ whole genome shotgun (WGS) entry which is preliminary data.</text>
</comment>
<name>A0A1S2VCA8_9BACT</name>
<evidence type="ECO:0000313" key="3">
    <source>
        <dbReference type="Proteomes" id="UP000181790"/>
    </source>
</evidence>
<dbReference type="CDD" id="cd05252">
    <property type="entry name" value="CDP_GD_SDR_e"/>
    <property type="match status" value="1"/>
</dbReference>
<dbReference type="AlphaFoldDB" id="A0A1S2VCA8"/>
<dbReference type="InterPro" id="IPR036291">
    <property type="entry name" value="NAD(P)-bd_dom_sf"/>
</dbReference>
<dbReference type="InterPro" id="IPR016040">
    <property type="entry name" value="NAD(P)-bd_dom"/>
</dbReference>
<dbReference type="Gene3D" id="3.90.25.10">
    <property type="entry name" value="UDP-galactose 4-epimerase, domain 1"/>
    <property type="match status" value="1"/>
</dbReference>
<organism evidence="2 3">
    <name type="scientific">Arsenicibacter rosenii</name>
    <dbReference type="NCBI Taxonomy" id="1750698"/>
    <lineage>
        <taxon>Bacteria</taxon>
        <taxon>Pseudomonadati</taxon>
        <taxon>Bacteroidota</taxon>
        <taxon>Cytophagia</taxon>
        <taxon>Cytophagales</taxon>
        <taxon>Spirosomataceae</taxon>
        <taxon>Arsenicibacter</taxon>
    </lineage>
</organism>
<dbReference type="PANTHER" id="PTHR43000">
    <property type="entry name" value="DTDP-D-GLUCOSE 4,6-DEHYDRATASE-RELATED"/>
    <property type="match status" value="1"/>
</dbReference>
<dbReference type="InterPro" id="IPR013445">
    <property type="entry name" value="CDP_4_6_deHydtase"/>
</dbReference>
<accession>A0A1S2VCA8</accession>
<dbReference type="SUPFAM" id="SSF51735">
    <property type="entry name" value="NAD(P)-binding Rossmann-fold domains"/>
    <property type="match status" value="1"/>
</dbReference>
<keyword evidence="3" id="KW-1185">Reference proteome</keyword>
<evidence type="ECO:0000313" key="2">
    <source>
        <dbReference type="EMBL" id="OIN56371.1"/>
    </source>
</evidence>
<proteinExistence type="predicted"/>
<dbReference type="RefSeq" id="WP_071506043.1">
    <property type="nucleotide sequence ID" value="NZ_MORL01000024.1"/>
</dbReference>
<protein>
    <submittedName>
        <fullName evidence="2">CDP-glucose 4,6-dehydratase</fullName>
    </submittedName>
</protein>